<dbReference type="InterPro" id="IPR013249">
    <property type="entry name" value="RNA_pol_sigma70_r4_t2"/>
</dbReference>
<organism evidence="8 9">
    <name type="scientific">Paractinoplanes brasiliensis</name>
    <dbReference type="NCBI Taxonomy" id="52695"/>
    <lineage>
        <taxon>Bacteria</taxon>
        <taxon>Bacillati</taxon>
        <taxon>Actinomycetota</taxon>
        <taxon>Actinomycetes</taxon>
        <taxon>Micromonosporales</taxon>
        <taxon>Micromonosporaceae</taxon>
        <taxon>Paractinoplanes</taxon>
    </lineage>
</organism>
<sequence length="400" mass="43240">MSPAGPVDDLLRALAPRVVGVLTHRCGDFEAAEDAVQEALIVAHTRWTADGVPESPRGWLLRTASRKLLDQLRGDQARRRREMQAALREPGGEAYDRDDTLDVLMLCCHAALNDAAAVALTLRAVGGLTTAEIARAFLVPEPTMGQRISRAKQRIRGVPFDAAAQRLPAALRVLYLIFNEGYASGGDTVHRVELSAEAIRLTRMVSARRPGDAEVSGLLALMLLTDARRPARTGPDGELVPLAEQDRSRWDRELTAEGTAILDAAFRRGQVGEYQLQAAIAALHNRAPSVGATDWPQIQALYAILERMTASPVVTLNRAIAVAMVDGPAAGLRLVDTVAAQLPGHHRVAATRAHLLELAGDRDGAFGQYRIAAAATTSEPERRYLTLRAARLHARTGKRS</sequence>
<feature type="domain" description="DUF6596" evidence="7">
    <location>
        <begin position="166"/>
        <end position="265"/>
    </location>
</feature>
<dbReference type="GO" id="GO:0003677">
    <property type="term" value="F:DNA binding"/>
    <property type="evidence" value="ECO:0007669"/>
    <property type="project" value="InterPro"/>
</dbReference>
<feature type="domain" description="RNA polymerase sigma factor 70 region 4 type 2" evidence="6">
    <location>
        <begin position="105"/>
        <end position="155"/>
    </location>
</feature>
<dbReference type="SUPFAM" id="SSF88659">
    <property type="entry name" value="Sigma3 and sigma4 domains of RNA polymerase sigma factors"/>
    <property type="match status" value="1"/>
</dbReference>
<dbReference type="NCBIfam" id="TIGR02937">
    <property type="entry name" value="sigma70-ECF"/>
    <property type="match status" value="1"/>
</dbReference>
<name>A0A4R6J8Q7_9ACTN</name>
<comment type="caution">
    <text evidence="8">The sequence shown here is derived from an EMBL/GenBank/DDBJ whole genome shotgun (WGS) entry which is preliminary data.</text>
</comment>
<protein>
    <submittedName>
        <fullName evidence="8">RNA polymerase ECF family sigma subunit</fullName>
    </submittedName>
</protein>
<dbReference type="EMBL" id="SNWR01000002">
    <property type="protein sequence ID" value="TDO31959.1"/>
    <property type="molecule type" value="Genomic_DNA"/>
</dbReference>
<dbReference type="InterPro" id="IPR046531">
    <property type="entry name" value="DUF6596"/>
</dbReference>
<evidence type="ECO:0000256" key="1">
    <source>
        <dbReference type="ARBA" id="ARBA00010641"/>
    </source>
</evidence>
<evidence type="ECO:0000256" key="2">
    <source>
        <dbReference type="ARBA" id="ARBA00023015"/>
    </source>
</evidence>
<dbReference type="PANTHER" id="PTHR47756:SF2">
    <property type="entry name" value="BLL6612 PROTEIN"/>
    <property type="match status" value="1"/>
</dbReference>
<dbReference type="GO" id="GO:0006352">
    <property type="term" value="P:DNA-templated transcription initiation"/>
    <property type="evidence" value="ECO:0007669"/>
    <property type="project" value="InterPro"/>
</dbReference>
<dbReference type="InterPro" id="IPR013324">
    <property type="entry name" value="RNA_pol_sigma_r3/r4-like"/>
</dbReference>
<keyword evidence="4" id="KW-0804">Transcription</keyword>
<dbReference type="OrthoDB" id="9780299at2"/>
<dbReference type="Gene3D" id="1.10.1740.10">
    <property type="match status" value="1"/>
</dbReference>
<evidence type="ECO:0000259" key="7">
    <source>
        <dbReference type="Pfam" id="PF20239"/>
    </source>
</evidence>
<evidence type="ECO:0000259" key="5">
    <source>
        <dbReference type="Pfam" id="PF04542"/>
    </source>
</evidence>
<dbReference type="Gene3D" id="1.10.10.10">
    <property type="entry name" value="Winged helix-like DNA-binding domain superfamily/Winged helix DNA-binding domain"/>
    <property type="match status" value="1"/>
</dbReference>
<dbReference type="InterPro" id="IPR013325">
    <property type="entry name" value="RNA_pol_sigma_r2"/>
</dbReference>
<gene>
    <name evidence="8" type="ORF">C8E87_7398</name>
</gene>
<keyword evidence="9" id="KW-1185">Reference proteome</keyword>
<evidence type="ECO:0000259" key="6">
    <source>
        <dbReference type="Pfam" id="PF08281"/>
    </source>
</evidence>
<feature type="domain" description="RNA polymerase sigma-70 region 2" evidence="5">
    <location>
        <begin position="10"/>
        <end position="76"/>
    </location>
</feature>
<proteinExistence type="inferred from homology"/>
<comment type="similarity">
    <text evidence="1">Belongs to the sigma-70 factor family. ECF subfamily.</text>
</comment>
<reference evidence="8 9" key="1">
    <citation type="submission" date="2019-03" db="EMBL/GenBank/DDBJ databases">
        <title>Sequencing the genomes of 1000 actinobacteria strains.</title>
        <authorList>
            <person name="Klenk H.-P."/>
        </authorList>
    </citation>
    <scope>NUCLEOTIDE SEQUENCE [LARGE SCALE GENOMIC DNA]</scope>
    <source>
        <strain evidence="8 9">DSM 43805</strain>
    </source>
</reference>
<evidence type="ECO:0000313" key="9">
    <source>
        <dbReference type="Proteomes" id="UP000294901"/>
    </source>
</evidence>
<dbReference type="RefSeq" id="WP_133877990.1">
    <property type="nucleotide sequence ID" value="NZ_BOMD01000044.1"/>
</dbReference>
<keyword evidence="3" id="KW-0731">Sigma factor</keyword>
<evidence type="ECO:0000313" key="8">
    <source>
        <dbReference type="EMBL" id="TDO31959.1"/>
    </source>
</evidence>
<dbReference type="InterPro" id="IPR007627">
    <property type="entry name" value="RNA_pol_sigma70_r2"/>
</dbReference>
<evidence type="ECO:0000256" key="3">
    <source>
        <dbReference type="ARBA" id="ARBA00023082"/>
    </source>
</evidence>
<accession>A0A4R6J8Q7</accession>
<dbReference type="Pfam" id="PF08281">
    <property type="entry name" value="Sigma70_r4_2"/>
    <property type="match status" value="1"/>
</dbReference>
<dbReference type="GO" id="GO:0016987">
    <property type="term" value="F:sigma factor activity"/>
    <property type="evidence" value="ECO:0007669"/>
    <property type="project" value="UniProtKB-KW"/>
</dbReference>
<dbReference type="InterPro" id="IPR036388">
    <property type="entry name" value="WH-like_DNA-bd_sf"/>
</dbReference>
<dbReference type="AlphaFoldDB" id="A0A4R6J8Q7"/>
<dbReference type="Proteomes" id="UP000294901">
    <property type="component" value="Unassembled WGS sequence"/>
</dbReference>
<dbReference type="PANTHER" id="PTHR47756">
    <property type="entry name" value="BLL6612 PROTEIN-RELATED"/>
    <property type="match status" value="1"/>
</dbReference>
<dbReference type="Pfam" id="PF20239">
    <property type="entry name" value="DUF6596"/>
    <property type="match status" value="1"/>
</dbReference>
<dbReference type="InterPro" id="IPR014284">
    <property type="entry name" value="RNA_pol_sigma-70_dom"/>
</dbReference>
<evidence type="ECO:0000256" key="4">
    <source>
        <dbReference type="ARBA" id="ARBA00023163"/>
    </source>
</evidence>
<dbReference type="SUPFAM" id="SSF88946">
    <property type="entry name" value="Sigma2 domain of RNA polymerase sigma factors"/>
    <property type="match status" value="1"/>
</dbReference>
<dbReference type="Pfam" id="PF04542">
    <property type="entry name" value="Sigma70_r2"/>
    <property type="match status" value="1"/>
</dbReference>
<keyword evidence="2" id="KW-0805">Transcription regulation</keyword>